<dbReference type="PANTHER" id="PTHR34990">
    <property type="entry name" value="UDP-2,3-DIACYLGLUCOSAMINE HYDROLASE-RELATED"/>
    <property type="match status" value="1"/>
</dbReference>
<evidence type="ECO:0000313" key="4">
    <source>
        <dbReference type="Proteomes" id="UP000247523"/>
    </source>
</evidence>
<dbReference type="SUPFAM" id="SSF56300">
    <property type="entry name" value="Metallo-dependent phosphatases"/>
    <property type="match status" value="1"/>
</dbReference>
<dbReference type="EMBL" id="NOKA02000056">
    <property type="protein sequence ID" value="RDY29938.1"/>
    <property type="molecule type" value="Genomic_DNA"/>
</dbReference>
<keyword evidence="3" id="KW-1185">Reference proteome</keyword>
<evidence type="ECO:0000313" key="2">
    <source>
        <dbReference type="EMBL" id="RDY29938.1"/>
    </source>
</evidence>
<dbReference type="OrthoDB" id="9773199at2"/>
<dbReference type="GO" id="GO:0009245">
    <property type="term" value="P:lipid A biosynthetic process"/>
    <property type="evidence" value="ECO:0007669"/>
    <property type="project" value="TreeGrafter"/>
</dbReference>
<gene>
    <name evidence="1" type="ORF">C8E03_105244</name>
    <name evidence="2" type="ORF">CG710_017350</name>
</gene>
<sequence length="300" mass="36128">MYTDKRLSKAYQNATIKSFDKHSKYIFFSDCHRGDDSVSDEFARNQNILLHALDYYYNRGYTYVEVGDGDELWEYPEFKLIRLAHSDIFMELKKFFHDKRLLILYGNHNIFLKNKQFVKRNYYFYNDEFNRNTKKLFPEIKIHEALILKNKLSGQEIFIVHGHQGDLMNDQLWKISMFTLRYFWRYLHVVGFHNPSSPARNQFSRHKVEKTYKEWIRKHKTMLICGHTHRPRYPKQGALPYFNTGCCIHSKGITGIELLDNKIMMVDWRVRADHKGVLHIQRYVVRGPDPIETFHFDHYA</sequence>
<organism evidence="1 4">
    <name type="scientific">Lachnotalea glycerini</name>
    <dbReference type="NCBI Taxonomy" id="1763509"/>
    <lineage>
        <taxon>Bacteria</taxon>
        <taxon>Bacillati</taxon>
        <taxon>Bacillota</taxon>
        <taxon>Clostridia</taxon>
        <taxon>Lachnospirales</taxon>
        <taxon>Lachnospiraceae</taxon>
        <taxon>Lachnotalea</taxon>
    </lineage>
</organism>
<dbReference type="GO" id="GO:0008758">
    <property type="term" value="F:UDP-2,3-diacylglucosamine hydrolase activity"/>
    <property type="evidence" value="ECO:0007669"/>
    <property type="project" value="TreeGrafter"/>
</dbReference>
<accession>A0A255ISB2</accession>
<evidence type="ECO:0000313" key="1">
    <source>
        <dbReference type="EMBL" id="PXV90334.1"/>
    </source>
</evidence>
<comment type="caution">
    <text evidence="1">The sequence shown here is derived from an EMBL/GenBank/DDBJ whole genome shotgun (WGS) entry which is preliminary data.</text>
</comment>
<protein>
    <submittedName>
        <fullName evidence="2">Serine/threonine protein phosphatase</fullName>
    </submittedName>
    <submittedName>
        <fullName evidence="1">UDP-2,3-diacylglucosamine pyrophosphatase LpxH</fullName>
    </submittedName>
</protein>
<proteinExistence type="predicted"/>
<dbReference type="Gene3D" id="3.60.21.10">
    <property type="match status" value="1"/>
</dbReference>
<dbReference type="Proteomes" id="UP000247523">
    <property type="component" value="Unassembled WGS sequence"/>
</dbReference>
<evidence type="ECO:0000313" key="3">
    <source>
        <dbReference type="Proteomes" id="UP000216411"/>
    </source>
</evidence>
<dbReference type="InterPro" id="IPR029052">
    <property type="entry name" value="Metallo-depent_PP-like"/>
</dbReference>
<dbReference type="RefSeq" id="WP_094375859.1">
    <property type="nucleotide sequence ID" value="NZ_NOKA02000056.1"/>
</dbReference>
<dbReference type="Proteomes" id="UP000216411">
    <property type="component" value="Unassembled WGS sequence"/>
</dbReference>
<reference evidence="2 3" key="1">
    <citation type="journal article" date="2017" name="Genome Announc.">
        <title>Draft Genome Sequence of a Sporulating and Motile Strain of Lachnotalea glycerini Isolated from Water in Quebec City, Canada.</title>
        <authorList>
            <person name="Maheux A.F."/>
            <person name="Boudreau D.K."/>
            <person name="Berube E."/>
            <person name="Boissinot M."/>
            <person name="Raymond F."/>
            <person name="Brodeur S."/>
            <person name="Corbeil J."/>
            <person name="Isabel S."/>
            <person name="Omar R.F."/>
            <person name="Bergeron M.G."/>
        </authorList>
    </citation>
    <scope>NUCLEOTIDE SEQUENCE [LARGE SCALE GENOMIC DNA]</scope>
    <source>
        <strain evidence="2 3">CCRI-19302</strain>
    </source>
</reference>
<reference evidence="1 4" key="2">
    <citation type="submission" date="2018-05" db="EMBL/GenBank/DDBJ databases">
        <title>Genomic Encyclopedia of Type Strains, Phase IV (KMG-IV): sequencing the most valuable type-strain genomes for metagenomic binning, comparative biology and taxonomic classification.</title>
        <authorList>
            <person name="Goeker M."/>
        </authorList>
    </citation>
    <scope>NUCLEOTIDE SEQUENCE [LARGE SCALE GENOMIC DNA]</scope>
    <source>
        <strain evidence="1 4">DSM 28816</strain>
    </source>
</reference>
<dbReference type="PANTHER" id="PTHR34990:SF2">
    <property type="entry name" value="BLL8164 PROTEIN"/>
    <property type="match status" value="1"/>
</dbReference>
<dbReference type="AlphaFoldDB" id="A0A255ISB2"/>
<dbReference type="InterPro" id="IPR043461">
    <property type="entry name" value="LpxH-like"/>
</dbReference>
<dbReference type="GO" id="GO:0016020">
    <property type="term" value="C:membrane"/>
    <property type="evidence" value="ECO:0007669"/>
    <property type="project" value="GOC"/>
</dbReference>
<reference evidence="2" key="3">
    <citation type="submission" date="2018-07" db="EMBL/GenBank/DDBJ databases">
        <authorList>
            <person name="Quirk P.G."/>
            <person name="Krulwich T.A."/>
        </authorList>
    </citation>
    <scope>NUCLEOTIDE SEQUENCE</scope>
    <source>
        <strain evidence="2">CCRI-19302</strain>
    </source>
</reference>
<dbReference type="EMBL" id="QICS01000005">
    <property type="protein sequence ID" value="PXV90334.1"/>
    <property type="molecule type" value="Genomic_DNA"/>
</dbReference>
<name>A0A255ISB2_9FIRM</name>